<dbReference type="InterPro" id="IPR021851">
    <property type="entry name" value="DUF3455"/>
</dbReference>
<evidence type="ECO:0000256" key="1">
    <source>
        <dbReference type="SAM" id="SignalP"/>
    </source>
</evidence>
<gene>
    <name evidence="2" type="ORF">ABLV49_14095</name>
</gene>
<dbReference type="Pfam" id="PF11937">
    <property type="entry name" value="DUF3455"/>
    <property type="match status" value="1"/>
</dbReference>
<feature type="signal peptide" evidence="1">
    <location>
        <begin position="1"/>
        <end position="22"/>
    </location>
</feature>
<dbReference type="RefSeq" id="WP_349277321.1">
    <property type="nucleotide sequence ID" value="NZ_CBCSCU010000024.1"/>
</dbReference>
<reference evidence="2" key="1">
    <citation type="submission" date="2024-05" db="EMBL/GenBank/DDBJ databases">
        <authorList>
            <person name="Bunk B."/>
            <person name="Swiderski J."/>
            <person name="Sproer C."/>
            <person name="Thiel V."/>
        </authorList>
    </citation>
    <scope>NUCLEOTIDE SEQUENCE</scope>
    <source>
        <strain evidence="2">DSM 17735</strain>
    </source>
</reference>
<dbReference type="AlphaFoldDB" id="A0AAU7LN36"/>
<keyword evidence="1" id="KW-0732">Signal</keyword>
<sequence length="196" mass="20620">MKNAPSTLWTHSKSAALTLAFAAGTAALLAGCAGVKPPPKEYTQDRMDEQIQVPPGNVVALETTAVGLLNYECKANPAKGGNIGWVLVSPQAELMDRTGKKVAAYSGPPATWTHIDGSSVVGMQVAVAPRPGATNLDYQLSKGTPGAAPGVMQNITYIQRIKTKGGQDLSKACTQTDMGDKLTLPYQADYIFWKAA</sequence>
<dbReference type="PROSITE" id="PS51257">
    <property type="entry name" value="PROKAR_LIPOPROTEIN"/>
    <property type="match status" value="1"/>
</dbReference>
<feature type="chain" id="PRO_5043436892" evidence="1">
    <location>
        <begin position="23"/>
        <end position="196"/>
    </location>
</feature>
<accession>A0AAU7LN36</accession>
<organism evidence="2">
    <name type="scientific">Polaromonas hydrogenivorans</name>
    <dbReference type="NCBI Taxonomy" id="335476"/>
    <lineage>
        <taxon>Bacteria</taxon>
        <taxon>Pseudomonadati</taxon>
        <taxon>Pseudomonadota</taxon>
        <taxon>Betaproteobacteria</taxon>
        <taxon>Burkholderiales</taxon>
        <taxon>Comamonadaceae</taxon>
        <taxon>Polaromonas</taxon>
    </lineage>
</organism>
<protein>
    <submittedName>
        <fullName evidence="2">DUF3455 domain-containing protein</fullName>
    </submittedName>
</protein>
<proteinExistence type="predicted"/>
<dbReference type="PANTHER" id="PTHR35567:SF1">
    <property type="entry name" value="CONSERVED FUNGAL PROTEIN (AFU_ORTHOLOGUE AFUA_1G14230)"/>
    <property type="match status" value="1"/>
</dbReference>
<evidence type="ECO:0000313" key="2">
    <source>
        <dbReference type="EMBL" id="XBP69029.1"/>
    </source>
</evidence>
<dbReference type="PANTHER" id="PTHR35567">
    <property type="entry name" value="MALATE DEHYDROGENASE (AFU_ORTHOLOGUE AFUA_2G13800)"/>
    <property type="match status" value="1"/>
</dbReference>
<dbReference type="EMBL" id="CP157675">
    <property type="protein sequence ID" value="XBP69029.1"/>
    <property type="molecule type" value="Genomic_DNA"/>
</dbReference>
<name>A0AAU7LN36_9BURK</name>